<evidence type="ECO:0000259" key="9">
    <source>
        <dbReference type="Pfam" id="PF11412"/>
    </source>
</evidence>
<evidence type="ECO:0000256" key="7">
    <source>
        <dbReference type="SAM" id="Phobius"/>
    </source>
</evidence>
<evidence type="ECO:0000313" key="11">
    <source>
        <dbReference type="Proteomes" id="UP001596405"/>
    </source>
</evidence>
<feature type="transmembrane region" description="Helical" evidence="7">
    <location>
        <begin position="322"/>
        <end position="345"/>
    </location>
</feature>
<feature type="compositionally biased region" description="Low complexity" evidence="6">
    <location>
        <begin position="167"/>
        <end position="203"/>
    </location>
</feature>
<protein>
    <submittedName>
        <fullName evidence="10">Cytochrome c biogenesis protein CcdA</fullName>
    </submittedName>
</protein>
<dbReference type="Pfam" id="PF11412">
    <property type="entry name" value="DsbD_N"/>
    <property type="match status" value="1"/>
</dbReference>
<dbReference type="Proteomes" id="UP001596405">
    <property type="component" value="Unassembled WGS sequence"/>
</dbReference>
<keyword evidence="2 7" id="KW-0812">Transmembrane</keyword>
<evidence type="ECO:0000256" key="5">
    <source>
        <dbReference type="ARBA" id="ARBA00023136"/>
    </source>
</evidence>
<accession>A0ABW2DIQ9</accession>
<evidence type="ECO:0000313" key="10">
    <source>
        <dbReference type="EMBL" id="MFC6997495.1"/>
    </source>
</evidence>
<dbReference type="PANTHER" id="PTHR32234:SF0">
    <property type="entry name" value="THIOL:DISULFIDE INTERCHANGE PROTEIN DSBD"/>
    <property type="match status" value="1"/>
</dbReference>
<dbReference type="Pfam" id="PF02683">
    <property type="entry name" value="DsbD_TM"/>
    <property type="match status" value="1"/>
</dbReference>
<feature type="transmembrane region" description="Helical" evidence="7">
    <location>
        <begin position="433"/>
        <end position="457"/>
    </location>
</feature>
<dbReference type="Pfam" id="PF13899">
    <property type="entry name" value="Thioredoxin_7"/>
    <property type="match status" value="1"/>
</dbReference>
<keyword evidence="11" id="KW-1185">Reference proteome</keyword>
<evidence type="ECO:0000256" key="3">
    <source>
        <dbReference type="ARBA" id="ARBA00022748"/>
    </source>
</evidence>
<organism evidence="10 11">
    <name type="scientific">Rufibacter roseus</name>
    <dbReference type="NCBI Taxonomy" id="1567108"/>
    <lineage>
        <taxon>Bacteria</taxon>
        <taxon>Pseudomonadati</taxon>
        <taxon>Bacteroidota</taxon>
        <taxon>Cytophagia</taxon>
        <taxon>Cytophagales</taxon>
        <taxon>Hymenobacteraceae</taxon>
        <taxon>Rufibacter</taxon>
    </lineage>
</organism>
<sequence length="755" mass="83095">MNNKFWNRTWLLLLPLFFLLITAQGQILKPATWSYEASAKEVKVGEEVELIFNVKIIPNWYLYSSDFDPDLGPIVTSFTFQKHPSYALVGKIKPVNPKKKYDDLWGGEYTYFTKTAQFRQRVKVLQQNLVVKGSYEYQVCSEVTGQCIPGEGDFSFNQINVLPGAAPAATTPASEKNAPANTPAAATGKIDNNAPAQANAQQPSLGSTTVSKPDPLLTTQQPVASAPVDTATQLADKTGEQVPTEAGVTEPSDNISPINTGTVADNGTAGVVPSESLWAFFLLAFMFGLSALVTPCVFPMIPMTVSFFTNSSTTRGQAIFKALVYGFSIIAIYTVIGVIFARIFGASEINYYLSTHWLPNVLFFLVFLVFGMSFLGLFEITLPHSLVNKIDAQADKGGLYGVFFMAFTLAVVSFSCTGPIVGTVLIASAGGEILKPVVGMFGFSLAFALPFTLFAIFPNLLNSLPKSGGWLNSVKVVLGFLELALALKFLSIADQVYHWGILDREVYLALWIAIFSLMGLYLLGKLKFSHDSDLPYLGVPRLMLAIVTFSFVVYLVPGMIGAPLKALSGYLPPQATHDFDLSALLREGGENEICETPKYGDILHLPHGLNGYFDLEQAKRCAEKQNKPIFIDFTGHGCVNCREMEANVWSHPEVLKRLREEFVIVALYVDDKTELAQNEWVTSTYDGKLKNTIGKKNADYQITKFNANAQPYYVIMDEEGNKLVQEPIAYEPNVQKFIQYLDKGIAAYKAHNQAE</sequence>
<evidence type="ECO:0000256" key="2">
    <source>
        <dbReference type="ARBA" id="ARBA00022692"/>
    </source>
</evidence>
<evidence type="ECO:0000256" key="4">
    <source>
        <dbReference type="ARBA" id="ARBA00022989"/>
    </source>
</evidence>
<feature type="transmembrane region" description="Helical" evidence="7">
    <location>
        <begin position="536"/>
        <end position="556"/>
    </location>
</feature>
<feature type="region of interest" description="Disordered" evidence="6">
    <location>
        <begin position="167"/>
        <end position="259"/>
    </location>
</feature>
<evidence type="ECO:0000256" key="1">
    <source>
        <dbReference type="ARBA" id="ARBA00004141"/>
    </source>
</evidence>
<keyword evidence="4 7" id="KW-1133">Transmembrane helix</keyword>
<feature type="transmembrane region" description="Helical" evidence="7">
    <location>
        <begin position="277"/>
        <end position="301"/>
    </location>
</feature>
<dbReference type="Gene3D" id="3.40.30.10">
    <property type="entry name" value="Glutaredoxin"/>
    <property type="match status" value="1"/>
</dbReference>
<keyword evidence="5 7" id="KW-0472">Membrane</keyword>
<dbReference type="InterPro" id="IPR028250">
    <property type="entry name" value="DsbDN"/>
</dbReference>
<feature type="transmembrane region" description="Helical" evidence="7">
    <location>
        <begin position="469"/>
        <end position="487"/>
    </location>
</feature>
<dbReference type="SUPFAM" id="SSF52833">
    <property type="entry name" value="Thioredoxin-like"/>
    <property type="match status" value="1"/>
</dbReference>
<comment type="subcellular location">
    <subcellularLocation>
        <location evidence="1">Membrane</location>
        <topology evidence="1">Multi-pass membrane protein</topology>
    </subcellularLocation>
</comment>
<dbReference type="InterPro" id="IPR003834">
    <property type="entry name" value="Cyt_c_assmbl_TM_dom"/>
</dbReference>
<evidence type="ECO:0000259" key="8">
    <source>
        <dbReference type="Pfam" id="PF02683"/>
    </source>
</evidence>
<feature type="transmembrane region" description="Helical" evidence="7">
    <location>
        <begin position="399"/>
        <end position="427"/>
    </location>
</feature>
<feature type="transmembrane region" description="Helical" evidence="7">
    <location>
        <begin position="507"/>
        <end position="524"/>
    </location>
</feature>
<proteinExistence type="predicted"/>
<gene>
    <name evidence="10" type="ORF">ACFQHR_07660</name>
</gene>
<evidence type="ECO:0000256" key="6">
    <source>
        <dbReference type="SAM" id="MobiDB-lite"/>
    </source>
</evidence>
<dbReference type="PANTHER" id="PTHR32234">
    <property type="entry name" value="THIOL:DISULFIDE INTERCHANGE PROTEIN DSBD"/>
    <property type="match status" value="1"/>
</dbReference>
<feature type="domain" description="Cytochrome C biogenesis protein transmembrane" evidence="8">
    <location>
        <begin position="278"/>
        <end position="490"/>
    </location>
</feature>
<reference evidence="11" key="1">
    <citation type="journal article" date="2019" name="Int. J. Syst. Evol. Microbiol.">
        <title>The Global Catalogue of Microorganisms (GCM) 10K type strain sequencing project: providing services to taxonomists for standard genome sequencing and annotation.</title>
        <authorList>
            <consortium name="The Broad Institute Genomics Platform"/>
            <consortium name="The Broad Institute Genome Sequencing Center for Infectious Disease"/>
            <person name="Wu L."/>
            <person name="Ma J."/>
        </authorList>
    </citation>
    <scope>NUCLEOTIDE SEQUENCE [LARGE SCALE GENOMIC DNA]</scope>
    <source>
        <strain evidence="11">CGMCC 4.7393</strain>
    </source>
</reference>
<dbReference type="InterPro" id="IPR036249">
    <property type="entry name" value="Thioredoxin-like_sf"/>
</dbReference>
<feature type="compositionally biased region" description="Polar residues" evidence="6">
    <location>
        <begin position="204"/>
        <end position="223"/>
    </location>
</feature>
<comment type="caution">
    <text evidence="10">The sequence shown here is derived from an EMBL/GenBank/DDBJ whole genome shotgun (WGS) entry which is preliminary data.</text>
</comment>
<feature type="domain" description="Thiol:disulfide interchange protein DsbD N-terminal" evidence="9">
    <location>
        <begin position="40"/>
        <end position="155"/>
    </location>
</feature>
<name>A0ABW2DIQ9_9BACT</name>
<dbReference type="RefSeq" id="WP_066619268.1">
    <property type="nucleotide sequence ID" value="NZ_JBHSYQ010000003.1"/>
</dbReference>
<dbReference type="EMBL" id="JBHSYQ010000003">
    <property type="protein sequence ID" value="MFC6997495.1"/>
    <property type="molecule type" value="Genomic_DNA"/>
</dbReference>
<keyword evidence="3" id="KW-0201">Cytochrome c-type biogenesis</keyword>
<feature type="transmembrane region" description="Helical" evidence="7">
    <location>
        <begin position="357"/>
        <end position="378"/>
    </location>
</feature>